<keyword evidence="4" id="KW-1185">Reference proteome</keyword>
<evidence type="ECO:0000313" key="4">
    <source>
        <dbReference type="Proteomes" id="UP000784128"/>
    </source>
</evidence>
<evidence type="ECO:0000256" key="1">
    <source>
        <dbReference type="ARBA" id="ARBA00006226"/>
    </source>
</evidence>
<dbReference type="InterPro" id="IPR051803">
    <property type="entry name" value="TA_system_RelE-like_toxin"/>
</dbReference>
<comment type="caution">
    <text evidence="3">The sequence shown here is derived from an EMBL/GenBank/DDBJ whole genome shotgun (WGS) entry which is preliminary data.</text>
</comment>
<dbReference type="Gene3D" id="3.30.2310.20">
    <property type="entry name" value="RelE-like"/>
    <property type="match status" value="1"/>
</dbReference>
<dbReference type="InterPro" id="IPR035093">
    <property type="entry name" value="RelE/ParE_toxin_dom_sf"/>
</dbReference>
<dbReference type="InterPro" id="IPR007712">
    <property type="entry name" value="RelE/ParE_toxin"/>
</dbReference>
<gene>
    <name evidence="3" type="ORF">KJB30_16855</name>
</gene>
<dbReference type="PANTHER" id="PTHR33755:SF6">
    <property type="entry name" value="PLASMID STABILIZATION SYSTEM PROTEIN"/>
    <property type="match status" value="1"/>
</dbReference>
<dbReference type="Proteomes" id="UP000784128">
    <property type="component" value="Unassembled WGS sequence"/>
</dbReference>
<dbReference type="RefSeq" id="WP_214301526.1">
    <property type="nucleotide sequence ID" value="NZ_JAHDYS010000022.1"/>
</dbReference>
<dbReference type="PANTHER" id="PTHR33755">
    <property type="entry name" value="TOXIN PARE1-RELATED"/>
    <property type="match status" value="1"/>
</dbReference>
<evidence type="ECO:0000313" key="3">
    <source>
        <dbReference type="EMBL" id="MBT1073460.1"/>
    </source>
</evidence>
<reference evidence="3 4" key="1">
    <citation type="submission" date="2021-05" db="EMBL/GenBank/DDBJ databases">
        <title>The draft genome of Geobacter chapellei DSM 13688.</title>
        <authorList>
            <person name="Xu Z."/>
            <person name="Masuda Y."/>
            <person name="Itoh H."/>
            <person name="Senoo K."/>
        </authorList>
    </citation>
    <scope>NUCLEOTIDE SEQUENCE [LARGE SCALE GENOMIC DNA]</scope>
    <source>
        <strain evidence="3 4">DSM 13688</strain>
    </source>
</reference>
<protein>
    <submittedName>
        <fullName evidence="3">Type II toxin-antitoxin system RelE/ParE family toxin</fullName>
    </submittedName>
</protein>
<organism evidence="3 4">
    <name type="scientific">Pelotalea chapellei</name>
    <dbReference type="NCBI Taxonomy" id="44671"/>
    <lineage>
        <taxon>Bacteria</taxon>
        <taxon>Pseudomonadati</taxon>
        <taxon>Thermodesulfobacteriota</taxon>
        <taxon>Desulfuromonadia</taxon>
        <taxon>Geobacterales</taxon>
        <taxon>Geobacteraceae</taxon>
        <taxon>Pelotalea</taxon>
    </lineage>
</organism>
<keyword evidence="2" id="KW-1277">Toxin-antitoxin system</keyword>
<dbReference type="Pfam" id="PF05016">
    <property type="entry name" value="ParE_toxin"/>
    <property type="match status" value="1"/>
</dbReference>
<sequence>MKLLWLEVAINERYDQLDYIALDDPFAAISQDEEIERQTSLLTTQPKMGRVGRVRGTRELVISRTPFIVVYRIEGKRIEILRFIHGAQKWPK</sequence>
<comment type="similarity">
    <text evidence="1">Belongs to the RelE toxin family.</text>
</comment>
<evidence type="ECO:0000256" key="2">
    <source>
        <dbReference type="ARBA" id="ARBA00022649"/>
    </source>
</evidence>
<dbReference type="EMBL" id="JAHDYS010000022">
    <property type="protein sequence ID" value="MBT1073460.1"/>
    <property type="molecule type" value="Genomic_DNA"/>
</dbReference>
<proteinExistence type="inferred from homology"/>
<name>A0ABS5UCQ8_9BACT</name>
<accession>A0ABS5UCQ8</accession>